<reference evidence="1 2" key="1">
    <citation type="journal article" date="2016" name="Nat. Commun.">
        <title>Thousands of microbial genomes shed light on interconnected biogeochemical processes in an aquifer system.</title>
        <authorList>
            <person name="Anantharaman K."/>
            <person name="Brown C.T."/>
            <person name="Hug L.A."/>
            <person name="Sharon I."/>
            <person name="Castelle C.J."/>
            <person name="Probst A.J."/>
            <person name="Thomas B.C."/>
            <person name="Singh A."/>
            <person name="Wilkins M.J."/>
            <person name="Karaoz U."/>
            <person name="Brodie E.L."/>
            <person name="Williams K.H."/>
            <person name="Hubbard S.S."/>
            <person name="Banfield J.F."/>
        </authorList>
    </citation>
    <scope>NUCLEOTIDE SEQUENCE [LARGE SCALE GENOMIC DNA]</scope>
</reference>
<evidence type="ECO:0000313" key="2">
    <source>
        <dbReference type="Proteomes" id="UP000178249"/>
    </source>
</evidence>
<proteinExistence type="predicted"/>
<sequence length="62" mass="7200">MFCPARSDVFVLRSKGKNRERGSRKNSVRNFMRDDTVRDGVMFSVSENRRVGACVQKREVSF</sequence>
<dbReference type="Proteomes" id="UP000178249">
    <property type="component" value="Unassembled WGS sequence"/>
</dbReference>
<name>A0A1F6C4C4_9BACT</name>
<evidence type="ECO:0000313" key="1">
    <source>
        <dbReference type="EMBL" id="OGG43842.1"/>
    </source>
</evidence>
<dbReference type="AlphaFoldDB" id="A0A1F6C4C4"/>
<comment type="caution">
    <text evidence="1">The sequence shown here is derived from an EMBL/GenBank/DDBJ whole genome shotgun (WGS) entry which is preliminary data.</text>
</comment>
<organism evidence="1 2">
    <name type="scientific">Candidatus Kaiserbacteria bacterium RIFCSPHIGHO2_01_FULL_48_10</name>
    <dbReference type="NCBI Taxonomy" id="1798476"/>
    <lineage>
        <taxon>Bacteria</taxon>
        <taxon>Candidatus Kaiseribacteriota</taxon>
    </lineage>
</organism>
<gene>
    <name evidence="1" type="ORF">A2841_03300</name>
</gene>
<protein>
    <submittedName>
        <fullName evidence="1">Uncharacterized protein</fullName>
    </submittedName>
</protein>
<accession>A0A1F6C4C4</accession>
<dbReference type="EMBL" id="MFKP01000030">
    <property type="protein sequence ID" value="OGG43842.1"/>
    <property type="molecule type" value="Genomic_DNA"/>
</dbReference>